<reference evidence="1" key="1">
    <citation type="submission" date="2023-03" db="EMBL/GenBank/DDBJ databases">
        <title>Chromosome-level genomes of two armyworms, Mythimna separata and Mythimna loreyi, provide insights into the biosynthesis and reception of sex pheromones.</title>
        <authorList>
            <person name="Zhao H."/>
        </authorList>
    </citation>
    <scope>NUCLEOTIDE SEQUENCE</scope>
    <source>
        <strain evidence="1">BeijingLab</strain>
    </source>
</reference>
<name>A0ACC2Q819_9NEOP</name>
<comment type="caution">
    <text evidence="1">The sequence shown here is derived from an EMBL/GenBank/DDBJ whole genome shotgun (WGS) entry which is preliminary data.</text>
</comment>
<organism evidence="1 2">
    <name type="scientific">Mythimna loreyi</name>
    <dbReference type="NCBI Taxonomy" id="667449"/>
    <lineage>
        <taxon>Eukaryota</taxon>
        <taxon>Metazoa</taxon>
        <taxon>Ecdysozoa</taxon>
        <taxon>Arthropoda</taxon>
        <taxon>Hexapoda</taxon>
        <taxon>Insecta</taxon>
        <taxon>Pterygota</taxon>
        <taxon>Neoptera</taxon>
        <taxon>Endopterygota</taxon>
        <taxon>Lepidoptera</taxon>
        <taxon>Glossata</taxon>
        <taxon>Ditrysia</taxon>
        <taxon>Noctuoidea</taxon>
        <taxon>Noctuidae</taxon>
        <taxon>Noctuinae</taxon>
        <taxon>Hadenini</taxon>
        <taxon>Mythimna</taxon>
    </lineage>
</organism>
<dbReference type="Proteomes" id="UP001231649">
    <property type="component" value="Chromosome 23"/>
</dbReference>
<sequence>MCEKKTEKMKSALLVVLLAAAATAAVVSNEVPDVVELSHVDEVADLDEIPGALVTYTDELKDAVELTDEVEEPAQTAVESRRNLNQGTLTAQDTLIFDHELELEGIPGVAMMRTILINARQPISVIRVNRVGPSQNAIPSITAGGIGNTFVLITIESARGRGFHYRFQVYVR</sequence>
<protein>
    <submittedName>
        <fullName evidence="1">Uncharacterized protein</fullName>
    </submittedName>
</protein>
<dbReference type="EMBL" id="CM056799">
    <property type="protein sequence ID" value="KAJ8710722.1"/>
    <property type="molecule type" value="Genomic_DNA"/>
</dbReference>
<evidence type="ECO:0000313" key="1">
    <source>
        <dbReference type="EMBL" id="KAJ8710722.1"/>
    </source>
</evidence>
<evidence type="ECO:0000313" key="2">
    <source>
        <dbReference type="Proteomes" id="UP001231649"/>
    </source>
</evidence>
<proteinExistence type="predicted"/>
<keyword evidence="2" id="KW-1185">Reference proteome</keyword>
<accession>A0ACC2Q819</accession>
<gene>
    <name evidence="1" type="ORF">PYW08_009237</name>
</gene>